<dbReference type="AlphaFoldDB" id="A0A168LM89"/>
<proteinExistence type="inferred from homology"/>
<dbReference type="GO" id="GO:0017038">
    <property type="term" value="P:protein import"/>
    <property type="evidence" value="ECO:0007669"/>
    <property type="project" value="TreeGrafter"/>
</dbReference>
<keyword evidence="3 7" id="KW-0812">Transmembrane</keyword>
<keyword evidence="5 7" id="KW-0472">Membrane</keyword>
<dbReference type="EMBL" id="LITT01000058">
    <property type="protein sequence ID" value="OAA83424.1"/>
    <property type="molecule type" value="Genomic_DNA"/>
</dbReference>
<dbReference type="InterPro" id="IPR002898">
    <property type="entry name" value="MotA_ExbB_proton_chnl"/>
</dbReference>
<feature type="domain" description="MotA/TolQ/ExbB proton channel" evidence="8">
    <location>
        <begin position="99"/>
        <end position="182"/>
    </location>
</feature>
<evidence type="ECO:0000313" key="10">
    <source>
        <dbReference type="Proteomes" id="UP000077407"/>
    </source>
</evidence>
<evidence type="ECO:0000256" key="4">
    <source>
        <dbReference type="ARBA" id="ARBA00022989"/>
    </source>
</evidence>
<feature type="transmembrane region" description="Helical" evidence="7">
    <location>
        <begin position="124"/>
        <end position="148"/>
    </location>
</feature>
<protein>
    <submittedName>
        <fullName evidence="9">MotA/TolQ/ExbB proton channel family protein</fullName>
    </submittedName>
</protein>
<dbReference type="InterPro" id="IPR050790">
    <property type="entry name" value="ExbB/TolQ_transport"/>
</dbReference>
<dbReference type="PATRIC" id="fig|1538.10.peg.3265"/>
<dbReference type="OrthoDB" id="3178152at2"/>
<evidence type="ECO:0000313" key="9">
    <source>
        <dbReference type="EMBL" id="OAA83424.1"/>
    </source>
</evidence>
<dbReference type="Proteomes" id="UP000077407">
    <property type="component" value="Unassembled WGS sequence"/>
</dbReference>
<keyword evidence="6" id="KW-0813">Transport</keyword>
<evidence type="ECO:0000256" key="7">
    <source>
        <dbReference type="SAM" id="Phobius"/>
    </source>
</evidence>
<comment type="caution">
    <text evidence="9">The sequence shown here is derived from an EMBL/GenBank/DDBJ whole genome shotgun (WGS) entry which is preliminary data.</text>
</comment>
<keyword evidence="4 7" id="KW-1133">Transmembrane helix</keyword>
<reference evidence="9 10" key="1">
    <citation type="journal article" date="2015" name="Biotechnol. Bioeng.">
        <title>Genome sequence and phenotypic characterization of Caulobacter segnis.</title>
        <authorList>
            <person name="Patel S."/>
            <person name="Fletcher B."/>
            <person name="Scott D.C."/>
            <person name="Ely B."/>
        </authorList>
    </citation>
    <scope>NUCLEOTIDE SEQUENCE [LARGE SCALE GENOMIC DNA]</scope>
    <source>
        <strain evidence="9 10">ERI-2</strain>
    </source>
</reference>
<evidence type="ECO:0000259" key="8">
    <source>
        <dbReference type="Pfam" id="PF01618"/>
    </source>
</evidence>
<organism evidence="9 10">
    <name type="scientific">Clostridium ljungdahlii</name>
    <dbReference type="NCBI Taxonomy" id="1538"/>
    <lineage>
        <taxon>Bacteria</taxon>
        <taxon>Bacillati</taxon>
        <taxon>Bacillota</taxon>
        <taxon>Clostridia</taxon>
        <taxon>Eubacteriales</taxon>
        <taxon>Clostridiaceae</taxon>
        <taxon>Clostridium</taxon>
    </lineage>
</organism>
<evidence type="ECO:0000256" key="1">
    <source>
        <dbReference type="ARBA" id="ARBA00004651"/>
    </source>
</evidence>
<keyword evidence="2" id="KW-1003">Cell membrane</keyword>
<evidence type="ECO:0000256" key="3">
    <source>
        <dbReference type="ARBA" id="ARBA00022692"/>
    </source>
</evidence>
<comment type="similarity">
    <text evidence="6">Belongs to the exbB/tolQ family.</text>
</comment>
<dbReference type="PANTHER" id="PTHR30625:SF3">
    <property type="entry name" value="TOL-PAL SYSTEM PROTEIN TOLQ"/>
    <property type="match status" value="1"/>
</dbReference>
<dbReference type="GO" id="GO:0005886">
    <property type="term" value="C:plasma membrane"/>
    <property type="evidence" value="ECO:0007669"/>
    <property type="project" value="UniProtKB-SubCell"/>
</dbReference>
<evidence type="ECO:0000256" key="2">
    <source>
        <dbReference type="ARBA" id="ARBA00022475"/>
    </source>
</evidence>
<dbReference type="Pfam" id="PF01618">
    <property type="entry name" value="MotA_ExbB"/>
    <property type="match status" value="1"/>
</dbReference>
<gene>
    <name evidence="9" type="ORF">WY13_03209</name>
</gene>
<dbReference type="PANTHER" id="PTHR30625">
    <property type="entry name" value="PROTEIN TOLQ"/>
    <property type="match status" value="1"/>
</dbReference>
<feature type="transmembrane region" description="Helical" evidence="7">
    <location>
        <begin position="160"/>
        <end position="183"/>
    </location>
</feature>
<accession>A0A168LM89</accession>
<feature type="transmembrane region" description="Helical" evidence="7">
    <location>
        <begin position="17"/>
        <end position="41"/>
    </location>
</feature>
<keyword evidence="6" id="KW-0653">Protein transport</keyword>
<evidence type="ECO:0000256" key="6">
    <source>
        <dbReference type="RuleBase" id="RU004057"/>
    </source>
</evidence>
<evidence type="ECO:0000256" key="5">
    <source>
        <dbReference type="ARBA" id="ARBA00023136"/>
    </source>
</evidence>
<sequence>MIGNFLRNILHTFGQGILNPCMVVLLIMIVITIWQIGDLLMEYIIERRKMKEDIPELLKKINRMGKESALQIIKDSKLLKRQKQLAVKLTEAENMPENSLAAYAQKLISIEDAYYRKIMAPTDLIAKLGPMIGLMGTLIPLGPGIVALGKGDIKTLSSSIGVGFDTTISGVFVAAICFSISYLRGHWYEGYISTNEAILESLMDKIIDVPDKLIGLIDEKGMKKSYEKKINQV</sequence>
<comment type="subcellular location">
    <subcellularLocation>
        <location evidence="1">Cell membrane</location>
        <topology evidence="1">Multi-pass membrane protein</topology>
    </subcellularLocation>
    <subcellularLocation>
        <location evidence="6">Membrane</location>
        <topology evidence="6">Multi-pass membrane protein</topology>
    </subcellularLocation>
</comment>
<name>A0A168LM89_9CLOT</name>
<dbReference type="RefSeq" id="WP_063556521.1">
    <property type="nucleotide sequence ID" value="NZ_LITT01000058.1"/>
</dbReference>